<evidence type="ECO:0000313" key="2">
    <source>
        <dbReference type="EMBL" id="KJA23371.1"/>
    </source>
</evidence>
<sequence length="152" mass="16457">MFFGGALLSGIPDDRRTHQRRCMTSPSPTYNWRCEQHAGGGVLYEVCHVRHMGAPARVLNDGRATAPLAQHMATTTSGNTQTTRRWARSSDNDAAQHSRYDDHKPCKQTARRAEGRLCAGGTCISVKQGQPACGHQGGVVHITGVTDDTVVC</sequence>
<keyword evidence="3" id="KW-1185">Reference proteome</keyword>
<feature type="region of interest" description="Disordered" evidence="1">
    <location>
        <begin position="74"/>
        <end position="106"/>
    </location>
</feature>
<proteinExistence type="predicted"/>
<dbReference type="AlphaFoldDB" id="A0A0D2P3U8"/>
<feature type="compositionally biased region" description="Basic and acidic residues" evidence="1">
    <location>
        <begin position="88"/>
        <end position="106"/>
    </location>
</feature>
<evidence type="ECO:0000256" key="1">
    <source>
        <dbReference type="SAM" id="MobiDB-lite"/>
    </source>
</evidence>
<protein>
    <submittedName>
        <fullName evidence="2">Uncharacterized protein</fullName>
    </submittedName>
</protein>
<accession>A0A0D2P3U8</accession>
<gene>
    <name evidence="2" type="ORF">HYPSUDRAFT_201400</name>
</gene>
<organism evidence="2 3">
    <name type="scientific">Hypholoma sublateritium (strain FD-334 SS-4)</name>
    <dbReference type="NCBI Taxonomy" id="945553"/>
    <lineage>
        <taxon>Eukaryota</taxon>
        <taxon>Fungi</taxon>
        <taxon>Dikarya</taxon>
        <taxon>Basidiomycota</taxon>
        <taxon>Agaricomycotina</taxon>
        <taxon>Agaricomycetes</taxon>
        <taxon>Agaricomycetidae</taxon>
        <taxon>Agaricales</taxon>
        <taxon>Agaricineae</taxon>
        <taxon>Strophariaceae</taxon>
        <taxon>Hypholoma</taxon>
    </lineage>
</organism>
<feature type="compositionally biased region" description="Low complexity" evidence="1">
    <location>
        <begin position="74"/>
        <end position="83"/>
    </location>
</feature>
<evidence type="ECO:0000313" key="3">
    <source>
        <dbReference type="Proteomes" id="UP000054270"/>
    </source>
</evidence>
<name>A0A0D2P3U8_HYPSF</name>
<dbReference type="EMBL" id="KN817543">
    <property type="protein sequence ID" value="KJA23371.1"/>
    <property type="molecule type" value="Genomic_DNA"/>
</dbReference>
<dbReference type="Proteomes" id="UP000054270">
    <property type="component" value="Unassembled WGS sequence"/>
</dbReference>
<reference evidence="3" key="1">
    <citation type="submission" date="2014-04" db="EMBL/GenBank/DDBJ databases">
        <title>Evolutionary Origins and Diversification of the Mycorrhizal Mutualists.</title>
        <authorList>
            <consortium name="DOE Joint Genome Institute"/>
            <consortium name="Mycorrhizal Genomics Consortium"/>
            <person name="Kohler A."/>
            <person name="Kuo A."/>
            <person name="Nagy L.G."/>
            <person name="Floudas D."/>
            <person name="Copeland A."/>
            <person name="Barry K.W."/>
            <person name="Cichocki N."/>
            <person name="Veneault-Fourrey C."/>
            <person name="LaButti K."/>
            <person name="Lindquist E.A."/>
            <person name="Lipzen A."/>
            <person name="Lundell T."/>
            <person name="Morin E."/>
            <person name="Murat C."/>
            <person name="Riley R."/>
            <person name="Ohm R."/>
            <person name="Sun H."/>
            <person name="Tunlid A."/>
            <person name="Henrissat B."/>
            <person name="Grigoriev I.V."/>
            <person name="Hibbett D.S."/>
            <person name="Martin F."/>
        </authorList>
    </citation>
    <scope>NUCLEOTIDE SEQUENCE [LARGE SCALE GENOMIC DNA]</scope>
    <source>
        <strain evidence="3">FD-334 SS-4</strain>
    </source>
</reference>